<reference evidence="1" key="2">
    <citation type="submission" date="2024-05" db="EMBL/GenBank/DDBJ databases">
        <authorList>
            <person name="Matrishin C.B."/>
            <person name="Kauffman K.M."/>
        </authorList>
    </citation>
    <scope>NUCLEOTIDE SEQUENCE</scope>
</reference>
<protein>
    <submittedName>
        <fullName evidence="1">Uncharacterized protein</fullName>
    </submittedName>
</protein>
<reference evidence="1" key="1">
    <citation type="journal article" date="2023" name="Microbiome">
        <title>Phages are unrecognized players in the ecology of the oral pathogen Porphyromonas gingivalis.</title>
        <authorList>
            <person name="Matrishin C.B."/>
            <person name="Haase E.M."/>
            <person name="Dewhirst F.E."/>
            <person name="Mark Welch J.L."/>
            <person name="Miranda-Sanchez F."/>
            <person name="Chen T."/>
            <person name="MacFarland D.C."/>
            <person name="Kauffman K.M."/>
        </authorList>
    </citation>
    <scope>NUCLEOTIDE SEQUENCE</scope>
</reference>
<evidence type="ECO:0000313" key="1">
    <source>
        <dbReference type="EMBL" id="DBA55055.1"/>
    </source>
</evidence>
<accession>A0AAT9JCH8</accession>
<organism evidence="1">
    <name type="scientific">Porphyromonas phage phage011a_WW2952</name>
    <dbReference type="NCBI Taxonomy" id="3154101"/>
    <lineage>
        <taxon>Viruses</taxon>
        <taxon>Duplodnaviria</taxon>
        <taxon>Heunggongvirae</taxon>
        <taxon>Uroviricota</taxon>
        <taxon>Caudoviricetes</taxon>
        <taxon>Alisviridae</taxon>
        <taxon>Honmavirus</taxon>
        <taxon>Honmavirus pging00F</taxon>
    </lineage>
</organism>
<proteinExistence type="predicted"/>
<name>A0AAT9JCH8_9CAUD</name>
<dbReference type="EMBL" id="BK068092">
    <property type="protein sequence ID" value="DBA55055.1"/>
    <property type="molecule type" value="Genomic_DNA"/>
</dbReference>
<sequence>MRIKELVRERRLAELDTIRNYVVFGNRDEMVCVYARGFSRCDECGVLDDAVSAWYLPRCFVDSVSPGDLLAVETTTGNGVRLVVAVSTPFVLTRAEVEENGHPYCAVIKNLGEVTLASGKTTYEVELF</sequence>